<evidence type="ECO:0000313" key="3">
    <source>
        <dbReference type="Proteomes" id="UP001247805"/>
    </source>
</evidence>
<evidence type="ECO:0000313" key="2">
    <source>
        <dbReference type="EMBL" id="MDU0356207.1"/>
    </source>
</evidence>
<dbReference type="Gene3D" id="3.40.190.10">
    <property type="entry name" value="Periplasmic binding protein-like II"/>
    <property type="match status" value="1"/>
</dbReference>
<sequence>MDIKKIISITTLTVLMSAGHASADILVVVNKHSETTKLSKNELIDLYMGRFRTFPNSKPARLYDRSDLRNEFYRQLIDKSVSEVNAFWARLLFTGRAKPPEALDTTASLLEVLNDDMQAIGYINESDMQASMKVVYRISRR</sequence>
<evidence type="ECO:0000256" key="1">
    <source>
        <dbReference type="SAM" id="SignalP"/>
    </source>
</evidence>
<evidence type="ECO:0008006" key="4">
    <source>
        <dbReference type="Google" id="ProtNLM"/>
    </source>
</evidence>
<feature type="signal peptide" evidence="1">
    <location>
        <begin position="1"/>
        <end position="23"/>
    </location>
</feature>
<feature type="chain" id="PRO_5045725365" description="Phosphate ABC transporter substrate-binding protein" evidence="1">
    <location>
        <begin position="24"/>
        <end position="141"/>
    </location>
</feature>
<protein>
    <recommendedName>
        <fullName evidence="4">Phosphate ABC transporter substrate-binding protein</fullName>
    </recommendedName>
</protein>
<comment type="caution">
    <text evidence="2">The sequence shown here is derived from an EMBL/GenBank/DDBJ whole genome shotgun (WGS) entry which is preliminary data.</text>
</comment>
<proteinExistence type="predicted"/>
<keyword evidence="3" id="KW-1185">Reference proteome</keyword>
<keyword evidence="1" id="KW-0732">Signal</keyword>
<accession>A0ABU3T1V2</accession>
<reference evidence="2 3" key="1">
    <citation type="submission" date="2023-10" db="EMBL/GenBank/DDBJ databases">
        <title>Glaciecola aquimarina strain GGW-M5 nov., isolated from a coastal seawater.</title>
        <authorList>
            <person name="Bayburt H."/>
            <person name="Kim J.M."/>
            <person name="Choi B.J."/>
            <person name="Jeon C.O."/>
        </authorList>
    </citation>
    <scope>NUCLEOTIDE SEQUENCE [LARGE SCALE GENOMIC DNA]</scope>
    <source>
        <strain evidence="2 3">KCTC 32108</strain>
    </source>
</reference>
<dbReference type="EMBL" id="JAWDIO010000002">
    <property type="protein sequence ID" value="MDU0356207.1"/>
    <property type="molecule type" value="Genomic_DNA"/>
</dbReference>
<name>A0ABU3T1V2_9ALTE</name>
<gene>
    <name evidence="2" type="ORF">RS130_22055</name>
</gene>
<dbReference type="Proteomes" id="UP001247805">
    <property type="component" value="Unassembled WGS sequence"/>
</dbReference>
<organism evidence="2 3">
    <name type="scientific">Paraglaciecola aquimarina</name>
    <dbReference type="NCBI Taxonomy" id="1235557"/>
    <lineage>
        <taxon>Bacteria</taxon>
        <taxon>Pseudomonadati</taxon>
        <taxon>Pseudomonadota</taxon>
        <taxon>Gammaproteobacteria</taxon>
        <taxon>Alteromonadales</taxon>
        <taxon>Alteromonadaceae</taxon>
        <taxon>Paraglaciecola</taxon>
    </lineage>
</organism>
<dbReference type="RefSeq" id="WP_316027710.1">
    <property type="nucleotide sequence ID" value="NZ_JAWDIO010000002.1"/>
</dbReference>
<dbReference type="SUPFAM" id="SSF53850">
    <property type="entry name" value="Periplasmic binding protein-like II"/>
    <property type="match status" value="1"/>
</dbReference>